<keyword evidence="5" id="KW-0677">Repeat</keyword>
<evidence type="ECO:0000256" key="16">
    <source>
        <dbReference type="PROSITE-ProRule" id="PRU00657"/>
    </source>
</evidence>
<comment type="similarity">
    <text evidence="15 16">Belongs to the helicase family. Dicer subfamily.</text>
</comment>
<keyword evidence="14" id="KW-0464">Manganese</keyword>
<keyword evidence="23" id="KW-0418">Kinase</keyword>
<dbReference type="InterPro" id="IPR038248">
    <property type="entry name" value="Dicer_dimer_sf"/>
</dbReference>
<evidence type="ECO:0000313" key="23">
    <source>
        <dbReference type="EMBL" id="KAB7502303.1"/>
    </source>
</evidence>
<dbReference type="GO" id="GO:0004525">
    <property type="term" value="F:ribonuclease III activity"/>
    <property type="evidence" value="ECO:0007669"/>
    <property type="project" value="InterPro"/>
</dbReference>
<dbReference type="Gene3D" id="3.30.160.20">
    <property type="match status" value="1"/>
</dbReference>
<dbReference type="SMART" id="SM00487">
    <property type="entry name" value="DEXDc"/>
    <property type="match status" value="1"/>
</dbReference>
<dbReference type="EMBL" id="SEYY01007954">
    <property type="protein sequence ID" value="KAB7502303.1"/>
    <property type="molecule type" value="Genomic_DNA"/>
</dbReference>
<keyword evidence="23" id="KW-0808">Transferase</keyword>
<dbReference type="InterPro" id="IPR001650">
    <property type="entry name" value="Helicase_C-like"/>
</dbReference>
<evidence type="ECO:0000256" key="12">
    <source>
        <dbReference type="ARBA" id="ARBA00022884"/>
    </source>
</evidence>
<evidence type="ECO:0000313" key="24">
    <source>
        <dbReference type="Proteomes" id="UP000326759"/>
    </source>
</evidence>
<name>A0A5N5T6N1_9CRUS</name>
<organism evidence="23 24">
    <name type="scientific">Armadillidium nasatum</name>
    <dbReference type="NCBI Taxonomy" id="96803"/>
    <lineage>
        <taxon>Eukaryota</taxon>
        <taxon>Metazoa</taxon>
        <taxon>Ecdysozoa</taxon>
        <taxon>Arthropoda</taxon>
        <taxon>Crustacea</taxon>
        <taxon>Multicrustacea</taxon>
        <taxon>Malacostraca</taxon>
        <taxon>Eumalacostraca</taxon>
        <taxon>Peracarida</taxon>
        <taxon>Isopoda</taxon>
        <taxon>Oniscidea</taxon>
        <taxon>Crinocheta</taxon>
        <taxon>Armadillidiidae</taxon>
        <taxon>Armadillidium</taxon>
    </lineage>
</organism>
<feature type="domain" description="RNase III" evidence="18">
    <location>
        <begin position="1043"/>
        <end position="1195"/>
    </location>
</feature>
<evidence type="ECO:0000259" key="18">
    <source>
        <dbReference type="PROSITE" id="PS50142"/>
    </source>
</evidence>
<dbReference type="Gene3D" id="2.170.260.10">
    <property type="entry name" value="paz domain"/>
    <property type="match status" value="1"/>
</dbReference>
<dbReference type="InterPro" id="IPR044441">
    <property type="entry name" value="DICER_DSRM"/>
</dbReference>
<evidence type="ECO:0000259" key="19">
    <source>
        <dbReference type="PROSITE" id="PS50821"/>
    </source>
</evidence>
<dbReference type="SUPFAM" id="SSF101690">
    <property type="entry name" value="PAZ domain"/>
    <property type="match status" value="1"/>
</dbReference>
<dbReference type="CDD" id="cd00593">
    <property type="entry name" value="RIBOc"/>
    <property type="match status" value="2"/>
</dbReference>
<dbReference type="InterPro" id="IPR003100">
    <property type="entry name" value="PAZ_dom"/>
</dbReference>
<evidence type="ECO:0000256" key="13">
    <source>
        <dbReference type="ARBA" id="ARBA00023158"/>
    </source>
</evidence>
<dbReference type="GO" id="GO:0003723">
    <property type="term" value="F:RNA binding"/>
    <property type="evidence" value="ECO:0007669"/>
    <property type="project" value="UniProtKB-UniRule"/>
</dbReference>
<dbReference type="Pfam" id="PF03368">
    <property type="entry name" value="Dicer_dimer"/>
    <property type="match status" value="1"/>
</dbReference>
<proteinExistence type="inferred from homology"/>
<keyword evidence="8" id="KW-0378">Hydrolase</keyword>
<dbReference type="GO" id="GO:0046872">
    <property type="term" value="F:metal ion binding"/>
    <property type="evidence" value="ECO:0007669"/>
    <property type="project" value="UniProtKB-KW"/>
</dbReference>
<dbReference type="GO" id="GO:0030422">
    <property type="term" value="P:siRNA processing"/>
    <property type="evidence" value="ECO:0007669"/>
    <property type="project" value="InterPro"/>
</dbReference>
<keyword evidence="10" id="KW-0067">ATP-binding</keyword>
<dbReference type="CDD" id="cd18034">
    <property type="entry name" value="DEXHc_dicer"/>
    <property type="match status" value="1"/>
</dbReference>
<evidence type="ECO:0000259" key="20">
    <source>
        <dbReference type="PROSITE" id="PS51192"/>
    </source>
</evidence>
<evidence type="ECO:0000256" key="5">
    <source>
        <dbReference type="ARBA" id="ARBA00022737"/>
    </source>
</evidence>
<evidence type="ECO:0000256" key="7">
    <source>
        <dbReference type="ARBA" id="ARBA00022759"/>
    </source>
</evidence>
<keyword evidence="7" id="KW-0255">Endonuclease</keyword>
<dbReference type="InterPro" id="IPR027417">
    <property type="entry name" value="P-loop_NTPase"/>
</dbReference>
<feature type="domain" description="DRBM" evidence="17">
    <location>
        <begin position="1464"/>
        <end position="1486"/>
    </location>
</feature>
<dbReference type="Gene3D" id="3.40.50.300">
    <property type="entry name" value="P-loop containing nucleotide triphosphate hydrolases"/>
    <property type="match status" value="2"/>
</dbReference>
<dbReference type="PANTHER" id="PTHR14950:SF37">
    <property type="entry name" value="ENDORIBONUCLEASE DICER"/>
    <property type="match status" value="1"/>
</dbReference>
<evidence type="ECO:0000256" key="9">
    <source>
        <dbReference type="ARBA" id="ARBA00022806"/>
    </source>
</evidence>
<feature type="domain" description="Helicase ATP-binding" evidence="20">
    <location>
        <begin position="45"/>
        <end position="225"/>
    </location>
</feature>
<feature type="domain" description="Dicer dsRNA-binding fold" evidence="22">
    <location>
        <begin position="574"/>
        <end position="665"/>
    </location>
</feature>
<reference evidence="23 24" key="1">
    <citation type="journal article" date="2019" name="PLoS Biol.">
        <title>Sex chromosomes control vertical transmission of feminizing Wolbachia symbionts in an isopod.</title>
        <authorList>
            <person name="Becking T."/>
            <person name="Chebbi M.A."/>
            <person name="Giraud I."/>
            <person name="Moumen B."/>
            <person name="Laverre T."/>
            <person name="Caubet Y."/>
            <person name="Peccoud J."/>
            <person name="Gilbert C."/>
            <person name="Cordaux R."/>
        </authorList>
    </citation>
    <scope>NUCLEOTIDE SEQUENCE [LARGE SCALE GENOMIC DNA]</scope>
    <source>
        <strain evidence="23">ANa2</strain>
        <tissue evidence="23">Whole body excluding digestive tract and cuticle</tissue>
    </source>
</reference>
<dbReference type="Gene3D" id="3.30.160.380">
    <property type="entry name" value="Dicer dimerisation domain"/>
    <property type="match status" value="1"/>
</dbReference>
<feature type="domain" description="PAZ" evidence="19">
    <location>
        <begin position="836"/>
        <end position="958"/>
    </location>
</feature>
<sequence length="1491" mass="172755">MDFDDYNFFEGEEYNSSSDYEEQELQLVNGENGNNFTPRSYQVELFEHARDRNSILVLGTGSGKTFISILLIKELTESTRGKLDEEAKRTVFLVNTVPLVHQQSEVIRRHTGYSVGSYEGSMNIDLWSEEKWKEELNKHEVLVMVAQIFKDLLLHKFISLNQVNLLILDECHHATGNHPMREVMREYNSLKFHGHKVPRVMGLTACVLHVKCQANKVDRYMKKLEQDLDCVLTTSKDQETVLNFTTKPQEIIITCENSTYSDEYYFLINRLNEIKVNILKKVEKCSSILQPKLKEFVSKEICGIIEASEDLGEYILPEAISLQAEYLKGTEAETYQEQEIYNTSGLELENVLLTYNVKHDNILRFLSGKVKRLIEIFKNARRNCNEDEIVALVFVARRNTAKILCSLLLKLKNIFEEISYLKPECVVGGTFKIRNDLKTNEEVMNQKATIENFRKGICNVAVSTSVLEEGIDIRKCNFVIRFNAVSNFSAYLQSLGRARAVPSYFLTLTYADELKEVCESRECYMAIRKYQMTHCLNRDCPDVKIARRNFLKDELEPPFTPYGADGPKITFNSAIQLVYRYCGSLPQDKFTKLSVVSKKYKKNEMYFAELTLPMNSPFRKTIRGKPMNNYEDAKKSAALELCKRLFRHKLLDKNLLPIKSKVDAEDRVKKYLNIPEETINKDLPQPGTKKRRQVYKRGVCLPFKTGDSFYMYKVCFQHLKSVRNELLIDSDQLTTQLGFICGGKLNCPSFPLYSKKWGEVNIIVQFIKQFLSRYELPLEDIKKFHEKTSKIFFHINTNIMSYNHSEAGLYVYIVPLTKSDKIDLTVLNKLNDVEMKAFEEPKNNCLKPLKHFNFEKEKYINGVLVPLYRSPEVFYPSHISWKESPLTEFPEAKKEYSTYKKYFLKRYNAHVGNDDQPLIECRHFSKEFNFFEMTEPSSKKNINWMHPKFIPELCLVIPLSAPFCCQILCMASILHRINGLQLEQEIYESVGYKCTGREKELFISQPLEYRSVKELVQCYMQYNCKNLCLRLQNISSMAIYPGMILQALTPLNVKESFNQERLEILGDSFLKYSVGNYLYSKEVMSHEGTLTIQRSNIVANKTLYTLAKAKGLDECFQGVMLEPATAAPPGFYVKKEIEKKLKEENVNPKDWISYPKRTLGKCEEVYNPWTEQLIPDKNLADGVEALIGVYLLCGGEKAARHFMKWLGFKFIEEKVRFPYTAIAIVSENDINDAEILVESFYKKSRFDKVEKAINYRFKDKSFLISAFTHPSYTNNKVTDCYQRLEFLGDSILDYLITGYLFSKNQSYTPGQLTDLKSHYVKNETLARIAVQFNFHKYMFHMAPKLDNTIQKFIHMLEQGEYDFNTEDDKVEAEDVEVPKALGDLVESLIGAVYQDSNQNLKVTWDVVEILLKKEFEETKTEIPMNNVRALYEKVPLVQFKFAEPTKEGQAKYIVKMPGYKDLIGTGKNKRTAKQAAAKLALNHLKNSEMIF</sequence>
<keyword evidence="12 16" id="KW-0694">RNA-binding</keyword>
<dbReference type="GO" id="GO:0003677">
    <property type="term" value="F:DNA binding"/>
    <property type="evidence" value="ECO:0007669"/>
    <property type="project" value="InterPro"/>
</dbReference>
<evidence type="ECO:0000256" key="1">
    <source>
        <dbReference type="ARBA" id="ARBA00001936"/>
    </source>
</evidence>
<dbReference type="InterPro" id="IPR036085">
    <property type="entry name" value="PAZ_dom_sf"/>
</dbReference>
<keyword evidence="4" id="KW-0479">Metal-binding</keyword>
<evidence type="ECO:0000256" key="8">
    <source>
        <dbReference type="ARBA" id="ARBA00022801"/>
    </source>
</evidence>
<dbReference type="Proteomes" id="UP000326759">
    <property type="component" value="Unassembled WGS sequence"/>
</dbReference>
<keyword evidence="13" id="KW-0943">RNA-mediated gene silencing</keyword>
<dbReference type="GO" id="GO:0004386">
    <property type="term" value="F:helicase activity"/>
    <property type="evidence" value="ECO:0007669"/>
    <property type="project" value="UniProtKB-KW"/>
</dbReference>
<dbReference type="InterPro" id="IPR005034">
    <property type="entry name" value="Dicer_dimerisation"/>
</dbReference>
<protein>
    <submittedName>
        <fullName evidence="23">Putative aarF domain-containing protein kinase 1</fullName>
    </submittedName>
</protein>
<keyword evidence="3" id="KW-0540">Nuclease</keyword>
<dbReference type="FunFam" id="1.10.1520.10:FF:000005">
    <property type="entry name" value="Putative endoribonuclease dicer"/>
    <property type="match status" value="1"/>
</dbReference>
<feature type="domain" description="Helicase C-terminal" evidence="21">
    <location>
        <begin position="369"/>
        <end position="551"/>
    </location>
</feature>
<dbReference type="GO" id="GO:0031054">
    <property type="term" value="P:pre-miRNA processing"/>
    <property type="evidence" value="ECO:0007669"/>
    <property type="project" value="InterPro"/>
</dbReference>
<dbReference type="SMART" id="SM00535">
    <property type="entry name" value="RIBOc"/>
    <property type="match status" value="2"/>
</dbReference>
<keyword evidence="9" id="KW-0347">Helicase</keyword>
<evidence type="ECO:0000256" key="10">
    <source>
        <dbReference type="ARBA" id="ARBA00022840"/>
    </source>
</evidence>
<keyword evidence="24" id="KW-1185">Reference proteome</keyword>
<accession>A0A5N5T6N1</accession>
<dbReference type="PROSITE" id="PS50142">
    <property type="entry name" value="RNASE_3_2"/>
    <property type="match status" value="2"/>
</dbReference>
<dbReference type="SUPFAM" id="SSF54768">
    <property type="entry name" value="dsRNA-binding domain-like"/>
    <property type="match status" value="1"/>
</dbReference>
<dbReference type="SUPFAM" id="SSF52540">
    <property type="entry name" value="P-loop containing nucleoside triphosphate hydrolases"/>
    <property type="match status" value="1"/>
</dbReference>
<gene>
    <name evidence="23" type="primary">Adck1</name>
    <name evidence="23" type="ORF">Anas_11079</name>
</gene>
<keyword evidence="11" id="KW-0460">Magnesium</keyword>
<dbReference type="SUPFAM" id="SSF69065">
    <property type="entry name" value="RNase III domain-like"/>
    <property type="match status" value="2"/>
</dbReference>
<dbReference type="PROSITE" id="PS51327">
    <property type="entry name" value="DICER_DSRBF"/>
    <property type="match status" value="1"/>
</dbReference>
<dbReference type="PROSITE" id="PS51194">
    <property type="entry name" value="HELICASE_CTER"/>
    <property type="match status" value="1"/>
</dbReference>
<dbReference type="GO" id="GO:0016301">
    <property type="term" value="F:kinase activity"/>
    <property type="evidence" value="ECO:0007669"/>
    <property type="project" value="UniProtKB-KW"/>
</dbReference>
<dbReference type="Pfam" id="PF04851">
    <property type="entry name" value="ResIII"/>
    <property type="match status" value="1"/>
</dbReference>
<dbReference type="PROSITE" id="PS50821">
    <property type="entry name" value="PAZ"/>
    <property type="match status" value="1"/>
</dbReference>
<evidence type="ECO:0000256" key="2">
    <source>
        <dbReference type="ARBA" id="ARBA00001946"/>
    </source>
</evidence>
<dbReference type="FunFam" id="3.40.50.300:FF:000628">
    <property type="entry name" value="Endoribonuclease Dicer"/>
    <property type="match status" value="1"/>
</dbReference>
<keyword evidence="6" id="KW-0547">Nucleotide-binding</keyword>
<dbReference type="InterPro" id="IPR014001">
    <property type="entry name" value="Helicase_ATP-bd"/>
</dbReference>
<evidence type="ECO:0000256" key="4">
    <source>
        <dbReference type="ARBA" id="ARBA00022723"/>
    </source>
</evidence>
<dbReference type="Gene3D" id="1.10.1520.10">
    <property type="entry name" value="Ribonuclease III domain"/>
    <property type="match status" value="2"/>
</dbReference>
<evidence type="ECO:0000256" key="15">
    <source>
        <dbReference type="ARBA" id="ARBA00035116"/>
    </source>
</evidence>
<evidence type="ECO:0000259" key="22">
    <source>
        <dbReference type="PROSITE" id="PS51327"/>
    </source>
</evidence>
<dbReference type="Pfam" id="PF02170">
    <property type="entry name" value="PAZ"/>
    <property type="match status" value="1"/>
</dbReference>
<comment type="cofactor">
    <cofactor evidence="1">
        <name>Mn(2+)</name>
        <dbReference type="ChEBI" id="CHEBI:29035"/>
    </cofactor>
</comment>
<comment type="caution">
    <text evidence="23">The sequence shown here is derived from an EMBL/GenBank/DDBJ whole genome shotgun (WGS) entry which is preliminary data.</text>
</comment>
<feature type="domain" description="RNase III" evidence="18">
    <location>
        <begin position="1246"/>
        <end position="1397"/>
    </location>
</feature>
<evidence type="ECO:0000256" key="11">
    <source>
        <dbReference type="ARBA" id="ARBA00022842"/>
    </source>
</evidence>
<evidence type="ECO:0000256" key="14">
    <source>
        <dbReference type="ARBA" id="ARBA00023211"/>
    </source>
</evidence>
<evidence type="ECO:0000256" key="3">
    <source>
        <dbReference type="ARBA" id="ARBA00022722"/>
    </source>
</evidence>
<dbReference type="PROSITE" id="PS50137">
    <property type="entry name" value="DS_RBD"/>
    <property type="match status" value="1"/>
</dbReference>
<dbReference type="InterPro" id="IPR014720">
    <property type="entry name" value="dsRBD_dom"/>
</dbReference>
<dbReference type="GO" id="GO:0005524">
    <property type="term" value="F:ATP binding"/>
    <property type="evidence" value="ECO:0007669"/>
    <property type="project" value="UniProtKB-KW"/>
</dbReference>
<dbReference type="PROSITE" id="PS51192">
    <property type="entry name" value="HELICASE_ATP_BIND_1"/>
    <property type="match status" value="1"/>
</dbReference>
<dbReference type="InterPro" id="IPR000999">
    <property type="entry name" value="RNase_III_dom"/>
</dbReference>
<evidence type="ECO:0000256" key="6">
    <source>
        <dbReference type="ARBA" id="ARBA00022741"/>
    </source>
</evidence>
<comment type="cofactor">
    <cofactor evidence="2">
        <name>Mg(2+)</name>
        <dbReference type="ChEBI" id="CHEBI:18420"/>
    </cofactor>
</comment>
<dbReference type="PANTHER" id="PTHR14950">
    <property type="entry name" value="DICER-RELATED"/>
    <property type="match status" value="1"/>
</dbReference>
<dbReference type="Pfam" id="PF00271">
    <property type="entry name" value="Helicase_C"/>
    <property type="match status" value="1"/>
</dbReference>
<dbReference type="SMART" id="SM00949">
    <property type="entry name" value="PAZ"/>
    <property type="match status" value="1"/>
</dbReference>
<dbReference type="Pfam" id="PF20932">
    <property type="entry name" value="Dicer_dsRBD"/>
    <property type="match status" value="1"/>
</dbReference>
<dbReference type="Pfam" id="PF00636">
    <property type="entry name" value="Ribonuclease_3"/>
    <property type="match status" value="2"/>
</dbReference>
<dbReference type="PROSITE" id="PS00517">
    <property type="entry name" value="RNASE_3_1"/>
    <property type="match status" value="1"/>
</dbReference>
<dbReference type="InterPro" id="IPR006935">
    <property type="entry name" value="Helicase/UvrB_N"/>
</dbReference>
<dbReference type="OrthoDB" id="416741at2759"/>
<evidence type="ECO:0000259" key="21">
    <source>
        <dbReference type="PROSITE" id="PS51194"/>
    </source>
</evidence>
<dbReference type="SMART" id="SM00490">
    <property type="entry name" value="HELICc"/>
    <property type="match status" value="1"/>
</dbReference>
<dbReference type="InterPro" id="IPR036389">
    <property type="entry name" value="RNase_III_sf"/>
</dbReference>
<evidence type="ECO:0000259" key="17">
    <source>
        <dbReference type="PROSITE" id="PS50137"/>
    </source>
</evidence>